<evidence type="ECO:0000256" key="11">
    <source>
        <dbReference type="SAM" id="Phobius"/>
    </source>
</evidence>
<protein>
    <submittedName>
        <fullName evidence="13">Energy transducer TonB</fullName>
    </submittedName>
</protein>
<dbReference type="EMBL" id="JANURM010000001">
    <property type="protein sequence ID" value="MDL0087917.1"/>
    <property type="molecule type" value="Genomic_DNA"/>
</dbReference>
<dbReference type="PANTHER" id="PTHR33446">
    <property type="entry name" value="PROTEIN TONB-RELATED"/>
    <property type="match status" value="1"/>
</dbReference>
<evidence type="ECO:0000256" key="2">
    <source>
        <dbReference type="ARBA" id="ARBA00006555"/>
    </source>
</evidence>
<evidence type="ECO:0000256" key="5">
    <source>
        <dbReference type="ARBA" id="ARBA00022519"/>
    </source>
</evidence>
<dbReference type="InterPro" id="IPR037682">
    <property type="entry name" value="TonB_C"/>
</dbReference>
<dbReference type="NCBIfam" id="TIGR01352">
    <property type="entry name" value="tonB_Cterm"/>
    <property type="match status" value="1"/>
</dbReference>
<name>A0ABT7HMG3_9BACT</name>
<feature type="compositionally biased region" description="Basic and acidic residues" evidence="10">
    <location>
        <begin position="90"/>
        <end position="109"/>
    </location>
</feature>
<keyword evidence="6 11" id="KW-0812">Transmembrane</keyword>
<evidence type="ECO:0000256" key="7">
    <source>
        <dbReference type="ARBA" id="ARBA00022927"/>
    </source>
</evidence>
<dbReference type="PANTHER" id="PTHR33446:SF2">
    <property type="entry name" value="PROTEIN TONB"/>
    <property type="match status" value="1"/>
</dbReference>
<keyword evidence="5" id="KW-0997">Cell inner membrane</keyword>
<comment type="subcellular location">
    <subcellularLocation>
        <location evidence="1">Cell inner membrane</location>
        <topology evidence="1">Single-pass membrane protein</topology>
        <orientation evidence="1">Periplasmic side</orientation>
    </subcellularLocation>
</comment>
<proteinExistence type="inferred from homology"/>
<evidence type="ECO:0000256" key="4">
    <source>
        <dbReference type="ARBA" id="ARBA00022475"/>
    </source>
</evidence>
<dbReference type="InterPro" id="IPR006260">
    <property type="entry name" value="TonB/TolA_C"/>
</dbReference>
<reference evidence="13" key="2">
    <citation type="journal article" date="2023" name="Microorganisms">
        <title>Isolation and Genomic Characteristics of Cat-Borne Campylobacter felis sp. nov. and Sheep-Borne Campylobacter ovis sp. nov.</title>
        <authorList>
            <person name="Wang H."/>
            <person name="Li Y."/>
            <person name="Gu Y."/>
            <person name="Zhou G."/>
            <person name="Chen X."/>
            <person name="Zhang X."/>
            <person name="Shao Z."/>
            <person name="Zhang J."/>
            <person name="Zhang M."/>
        </authorList>
    </citation>
    <scope>NUCLEOTIDE SEQUENCE</scope>
    <source>
        <strain evidence="13">PS10</strain>
    </source>
</reference>
<evidence type="ECO:0000256" key="3">
    <source>
        <dbReference type="ARBA" id="ARBA00022448"/>
    </source>
</evidence>
<gene>
    <name evidence="13" type="ORF">NYG85_00815</name>
</gene>
<feature type="region of interest" description="Disordered" evidence="10">
    <location>
        <begin position="90"/>
        <end position="124"/>
    </location>
</feature>
<keyword evidence="9 11" id="KW-0472">Membrane</keyword>
<evidence type="ECO:0000259" key="12">
    <source>
        <dbReference type="PROSITE" id="PS52015"/>
    </source>
</evidence>
<keyword evidence="7" id="KW-0653">Protein transport</keyword>
<dbReference type="Gene3D" id="3.30.1150.10">
    <property type="match status" value="1"/>
</dbReference>
<organism evidence="13 14">
    <name type="scientific">Campylobacter gastrosuis</name>
    <dbReference type="NCBI Taxonomy" id="2974576"/>
    <lineage>
        <taxon>Bacteria</taxon>
        <taxon>Pseudomonadati</taxon>
        <taxon>Campylobacterota</taxon>
        <taxon>Epsilonproteobacteria</taxon>
        <taxon>Campylobacterales</taxon>
        <taxon>Campylobacteraceae</taxon>
        <taxon>Campylobacter</taxon>
    </lineage>
</organism>
<feature type="transmembrane region" description="Helical" evidence="11">
    <location>
        <begin position="6"/>
        <end position="29"/>
    </location>
</feature>
<dbReference type="Proteomes" id="UP001173801">
    <property type="component" value="Unassembled WGS sequence"/>
</dbReference>
<dbReference type="SUPFAM" id="SSF74653">
    <property type="entry name" value="TolA/TonB C-terminal domain"/>
    <property type="match status" value="1"/>
</dbReference>
<keyword evidence="8 11" id="KW-1133">Transmembrane helix</keyword>
<evidence type="ECO:0000256" key="8">
    <source>
        <dbReference type="ARBA" id="ARBA00022989"/>
    </source>
</evidence>
<dbReference type="RefSeq" id="WP_284936672.1">
    <property type="nucleotide sequence ID" value="NZ_JANURM010000001.1"/>
</dbReference>
<evidence type="ECO:0000256" key="9">
    <source>
        <dbReference type="ARBA" id="ARBA00023136"/>
    </source>
</evidence>
<reference evidence="13" key="1">
    <citation type="submission" date="2022-08" db="EMBL/GenBank/DDBJ databases">
        <authorList>
            <person name="Wang H."/>
        </authorList>
    </citation>
    <scope>NUCLEOTIDE SEQUENCE</scope>
    <source>
        <strain evidence="13">PS10</strain>
    </source>
</reference>
<keyword evidence="4" id="KW-1003">Cell membrane</keyword>
<evidence type="ECO:0000256" key="6">
    <source>
        <dbReference type="ARBA" id="ARBA00022692"/>
    </source>
</evidence>
<comment type="similarity">
    <text evidence="2">Belongs to the TonB family.</text>
</comment>
<evidence type="ECO:0000313" key="14">
    <source>
        <dbReference type="Proteomes" id="UP001173801"/>
    </source>
</evidence>
<accession>A0ABT7HMG3</accession>
<keyword evidence="14" id="KW-1185">Reference proteome</keyword>
<evidence type="ECO:0000256" key="10">
    <source>
        <dbReference type="SAM" id="MobiDB-lite"/>
    </source>
</evidence>
<dbReference type="PROSITE" id="PS52015">
    <property type="entry name" value="TONB_CTD"/>
    <property type="match status" value="1"/>
</dbReference>
<evidence type="ECO:0000313" key="13">
    <source>
        <dbReference type="EMBL" id="MDL0087917.1"/>
    </source>
</evidence>
<dbReference type="InterPro" id="IPR051045">
    <property type="entry name" value="TonB-dependent_transducer"/>
</dbReference>
<keyword evidence="3" id="KW-0813">Transport</keyword>
<sequence>MLSQLYFNRATIGFVISFITHFLLGFYIYENHKILKIKPNEERSLKIDLLSYKPVSTPVVEQIQKEQITPPEPVITPPEPPKVVEKIVKKEHKKPEKKHEKKPAKEIVKKQNFTPEPPPAKPVVQEPVQTQQVAQVIQTQTTPQIQPKAQEIGEFNIKSSANDTNFMQIRKAIEKHKKYPKNAQKMRQQGLAEVSFLYKKNGLIAEIKIVKSSGFSSLDEGAIKCIERAASEFPLLDKDYHITIPIGFRLI</sequence>
<feature type="domain" description="TonB C-terminal" evidence="12">
    <location>
        <begin position="164"/>
        <end position="251"/>
    </location>
</feature>
<comment type="caution">
    <text evidence="13">The sequence shown here is derived from an EMBL/GenBank/DDBJ whole genome shotgun (WGS) entry which is preliminary data.</text>
</comment>
<dbReference type="Pfam" id="PF03544">
    <property type="entry name" value="TonB_C"/>
    <property type="match status" value="1"/>
</dbReference>
<evidence type="ECO:0000256" key="1">
    <source>
        <dbReference type="ARBA" id="ARBA00004383"/>
    </source>
</evidence>